<dbReference type="PRINTS" id="PR00344">
    <property type="entry name" value="BCTRLSENSOR"/>
</dbReference>
<dbReference type="SMART" id="SM00387">
    <property type="entry name" value="HATPase_c"/>
    <property type="match status" value="1"/>
</dbReference>
<dbReference type="InterPro" id="IPR004358">
    <property type="entry name" value="Sig_transdc_His_kin-like_C"/>
</dbReference>
<dbReference type="CDD" id="cd00082">
    <property type="entry name" value="HisKA"/>
    <property type="match status" value="1"/>
</dbReference>
<feature type="domain" description="Response regulatory" evidence="8">
    <location>
        <begin position="11"/>
        <end position="128"/>
    </location>
</feature>
<dbReference type="Pfam" id="PF13185">
    <property type="entry name" value="GAF_2"/>
    <property type="match status" value="1"/>
</dbReference>
<dbReference type="SUPFAM" id="SSF55874">
    <property type="entry name" value="ATPase domain of HSP90 chaperone/DNA topoisomerase II/histidine kinase"/>
    <property type="match status" value="1"/>
</dbReference>
<dbReference type="InterPro" id="IPR001789">
    <property type="entry name" value="Sig_transdc_resp-reg_receiver"/>
</dbReference>
<dbReference type="SUPFAM" id="SSF55785">
    <property type="entry name" value="PYP-like sensor domain (PAS domain)"/>
    <property type="match status" value="1"/>
</dbReference>
<dbReference type="InterPro" id="IPR003661">
    <property type="entry name" value="HisK_dim/P_dom"/>
</dbReference>
<dbReference type="PANTHER" id="PTHR43547:SF2">
    <property type="entry name" value="HYBRID SIGNAL TRANSDUCTION HISTIDINE KINASE C"/>
    <property type="match status" value="1"/>
</dbReference>
<gene>
    <name evidence="10" type="ORF">SYV04_33670</name>
</gene>
<dbReference type="SUPFAM" id="SSF52172">
    <property type="entry name" value="CheY-like"/>
    <property type="match status" value="1"/>
</dbReference>
<dbReference type="SMART" id="SM00091">
    <property type="entry name" value="PAS"/>
    <property type="match status" value="1"/>
</dbReference>
<dbReference type="Gene3D" id="3.30.450.20">
    <property type="entry name" value="PAS domain"/>
    <property type="match status" value="1"/>
</dbReference>
<evidence type="ECO:0000256" key="6">
    <source>
        <dbReference type="PROSITE-ProRule" id="PRU00169"/>
    </source>
</evidence>
<dbReference type="NCBIfam" id="TIGR00229">
    <property type="entry name" value="sensory_box"/>
    <property type="match status" value="1"/>
</dbReference>
<evidence type="ECO:0000256" key="3">
    <source>
        <dbReference type="ARBA" id="ARBA00022553"/>
    </source>
</evidence>
<feature type="modified residue" description="4-aspartylphosphate" evidence="6">
    <location>
        <position position="60"/>
    </location>
</feature>
<dbReference type="PANTHER" id="PTHR43547">
    <property type="entry name" value="TWO-COMPONENT HISTIDINE KINASE"/>
    <property type="match status" value="1"/>
</dbReference>
<dbReference type="SUPFAM" id="SSF55781">
    <property type="entry name" value="GAF domain-like"/>
    <property type="match status" value="1"/>
</dbReference>
<dbReference type="Pfam" id="PF00072">
    <property type="entry name" value="Response_reg"/>
    <property type="match status" value="1"/>
</dbReference>
<keyword evidence="4" id="KW-0808">Transferase</keyword>
<dbReference type="SMART" id="SM00448">
    <property type="entry name" value="REC"/>
    <property type="match status" value="1"/>
</dbReference>
<dbReference type="Gene3D" id="1.10.287.130">
    <property type="match status" value="1"/>
</dbReference>
<dbReference type="InterPro" id="IPR029016">
    <property type="entry name" value="GAF-like_dom_sf"/>
</dbReference>
<dbReference type="Gene3D" id="3.30.565.10">
    <property type="entry name" value="Histidine kinase-like ATPase, C-terminal domain"/>
    <property type="match status" value="1"/>
</dbReference>
<dbReference type="Gene3D" id="3.30.450.40">
    <property type="match status" value="1"/>
</dbReference>
<evidence type="ECO:0000313" key="10">
    <source>
        <dbReference type="EMBL" id="MDY7231389.1"/>
    </source>
</evidence>
<dbReference type="InterPro" id="IPR035965">
    <property type="entry name" value="PAS-like_dom_sf"/>
</dbReference>
<comment type="catalytic activity">
    <reaction evidence="1">
        <text>ATP + protein L-histidine = ADP + protein N-phospho-L-histidine.</text>
        <dbReference type="EC" id="2.7.13.3"/>
    </reaction>
</comment>
<reference evidence="10 11" key="1">
    <citation type="submission" date="2023-12" db="EMBL/GenBank/DDBJ databases">
        <title>the genome sequence of Hyalangium sp. s54d21.</title>
        <authorList>
            <person name="Zhang X."/>
        </authorList>
    </citation>
    <scope>NUCLEOTIDE SEQUENCE [LARGE SCALE GENOMIC DNA]</scope>
    <source>
        <strain evidence="11">s54d21</strain>
    </source>
</reference>
<dbReference type="CDD" id="cd00130">
    <property type="entry name" value="PAS"/>
    <property type="match status" value="1"/>
</dbReference>
<name>A0ABU5HET4_9BACT</name>
<evidence type="ECO:0000313" key="11">
    <source>
        <dbReference type="Proteomes" id="UP001291309"/>
    </source>
</evidence>
<dbReference type="InterPro" id="IPR003594">
    <property type="entry name" value="HATPase_dom"/>
</dbReference>
<evidence type="ECO:0000259" key="7">
    <source>
        <dbReference type="PROSITE" id="PS50109"/>
    </source>
</evidence>
<dbReference type="InterPro" id="IPR005467">
    <property type="entry name" value="His_kinase_dom"/>
</dbReference>
<dbReference type="SUPFAM" id="SSF47384">
    <property type="entry name" value="Homodimeric domain of signal transducing histidine kinase"/>
    <property type="match status" value="1"/>
</dbReference>
<dbReference type="SMART" id="SM00388">
    <property type="entry name" value="HisKA"/>
    <property type="match status" value="1"/>
</dbReference>
<proteinExistence type="predicted"/>
<dbReference type="PROSITE" id="PS50110">
    <property type="entry name" value="RESPONSE_REGULATORY"/>
    <property type="match status" value="1"/>
</dbReference>
<dbReference type="InterPro" id="IPR011006">
    <property type="entry name" value="CheY-like_superfamily"/>
</dbReference>
<organism evidence="10 11">
    <name type="scientific">Hyalangium rubrum</name>
    <dbReference type="NCBI Taxonomy" id="3103134"/>
    <lineage>
        <taxon>Bacteria</taxon>
        <taxon>Pseudomonadati</taxon>
        <taxon>Myxococcota</taxon>
        <taxon>Myxococcia</taxon>
        <taxon>Myxococcales</taxon>
        <taxon>Cystobacterineae</taxon>
        <taxon>Archangiaceae</taxon>
        <taxon>Hyalangium</taxon>
    </lineage>
</organism>
<dbReference type="InterPro" id="IPR036097">
    <property type="entry name" value="HisK_dim/P_sf"/>
</dbReference>
<feature type="domain" description="PAS" evidence="9">
    <location>
        <begin position="173"/>
        <end position="225"/>
    </location>
</feature>
<sequence length="713" mass="79152">MLEENVAPQAGILLVDDHPANLVALEAVLGPLGERLVKAGSGEEALRCLLSEDFSLILLDVQMPGLDGFETAQLIKARERTRHIPLLFLTAIHRDEQYMLRGYTLGAVDYMVKPFPPEVLRAKVKSLLEMHRQGQAHWRSEAVPPQPAEEATARGTQAEAVRGREWEQTRAQKSEVMRLITEQAPSALFVVDEQGHASFMNPAAERMTGWSLEELQGRTLHDVLHSRREDGTALPRCECVILQSLERGEPLKEHSDVFLRRDGSFFPVRCALGMLERGGRRVGAVLEVQDVTERGRSEQAAVFLAKAGEAMASSLEEEELLERVVKLSVPWLADWCAVDLREEEGPLRRVVVEHREPAKAALVEELARRYPIRETDAVGVGWVVRTGEPVWSSEMPEALRDRVARDAGQLELLRQLAICSYIIVPLKAWGRTLGALTLCMAESRRRYTAADVPLAMDLARRVGQAVDNAQLFRQAQEAIRVRDEFLSVASHELKTPLTPLSLRLQGLLREVASRPESLQEQRVVASVEAARRQVKRLSDLVNGLLDVTRITTGRLTLELERVDLAALVREVASRFREEAERAKCELEVRAEGPVEGRWDRMRLEQVVTSLLSNALKYGAGRPVRVEVVAEGGVARLVVRDEGIGIAPEHLSRIFGRFERAVSDRHYGGLGLGLYFCQQIAEALGGRVVAQSEPGAGATFTVEVPCEGPGAPEE</sequence>
<dbReference type="SMART" id="SM00065">
    <property type="entry name" value="GAF"/>
    <property type="match status" value="1"/>
</dbReference>
<dbReference type="InterPro" id="IPR036890">
    <property type="entry name" value="HATPase_C_sf"/>
</dbReference>
<evidence type="ECO:0000259" key="9">
    <source>
        <dbReference type="PROSITE" id="PS50112"/>
    </source>
</evidence>
<dbReference type="RefSeq" id="WP_321550099.1">
    <property type="nucleotide sequence ID" value="NZ_JAXIVS010000014.1"/>
</dbReference>
<evidence type="ECO:0000259" key="8">
    <source>
        <dbReference type="PROSITE" id="PS50110"/>
    </source>
</evidence>
<dbReference type="Pfam" id="PF02518">
    <property type="entry name" value="HATPase_c"/>
    <property type="match status" value="1"/>
</dbReference>
<dbReference type="Pfam" id="PF00989">
    <property type="entry name" value="PAS"/>
    <property type="match status" value="1"/>
</dbReference>
<evidence type="ECO:0000256" key="1">
    <source>
        <dbReference type="ARBA" id="ARBA00000085"/>
    </source>
</evidence>
<keyword evidence="5" id="KW-0418">Kinase</keyword>
<dbReference type="Pfam" id="PF00512">
    <property type="entry name" value="HisKA"/>
    <property type="match status" value="1"/>
</dbReference>
<dbReference type="PROSITE" id="PS50112">
    <property type="entry name" value="PAS"/>
    <property type="match status" value="1"/>
</dbReference>
<dbReference type="Proteomes" id="UP001291309">
    <property type="component" value="Unassembled WGS sequence"/>
</dbReference>
<keyword evidence="11" id="KW-1185">Reference proteome</keyword>
<comment type="caution">
    <text evidence="10">The sequence shown here is derived from an EMBL/GenBank/DDBJ whole genome shotgun (WGS) entry which is preliminary data.</text>
</comment>
<evidence type="ECO:0000256" key="5">
    <source>
        <dbReference type="ARBA" id="ARBA00022777"/>
    </source>
</evidence>
<dbReference type="InterPro" id="IPR013767">
    <property type="entry name" value="PAS_fold"/>
</dbReference>
<dbReference type="InterPro" id="IPR000014">
    <property type="entry name" value="PAS"/>
</dbReference>
<dbReference type="InterPro" id="IPR003018">
    <property type="entry name" value="GAF"/>
</dbReference>
<evidence type="ECO:0000256" key="2">
    <source>
        <dbReference type="ARBA" id="ARBA00012438"/>
    </source>
</evidence>
<evidence type="ECO:0000256" key="4">
    <source>
        <dbReference type="ARBA" id="ARBA00022679"/>
    </source>
</evidence>
<protein>
    <recommendedName>
        <fullName evidence="2">histidine kinase</fullName>
        <ecNumber evidence="2">2.7.13.3</ecNumber>
    </recommendedName>
</protein>
<dbReference type="EMBL" id="JAXIVS010000014">
    <property type="protein sequence ID" value="MDY7231389.1"/>
    <property type="molecule type" value="Genomic_DNA"/>
</dbReference>
<dbReference type="EC" id="2.7.13.3" evidence="2"/>
<dbReference type="Gene3D" id="3.40.50.2300">
    <property type="match status" value="1"/>
</dbReference>
<dbReference type="PROSITE" id="PS50109">
    <property type="entry name" value="HIS_KIN"/>
    <property type="match status" value="1"/>
</dbReference>
<keyword evidence="3 6" id="KW-0597">Phosphoprotein</keyword>
<feature type="domain" description="Histidine kinase" evidence="7">
    <location>
        <begin position="488"/>
        <end position="707"/>
    </location>
</feature>
<accession>A0ABU5HET4</accession>